<keyword evidence="4" id="KW-1185">Reference proteome</keyword>
<comment type="caution">
    <text evidence="3">The sequence shown here is derived from an EMBL/GenBank/DDBJ whole genome shotgun (WGS) entry which is preliminary data.</text>
</comment>
<dbReference type="PANTHER" id="PTHR42200:SF2">
    <property type="entry name" value="ARCHAEAL FLAGELLA-RELATED PROTEIN F"/>
    <property type="match status" value="1"/>
</dbReference>
<dbReference type="InterPro" id="IPR002774">
    <property type="entry name" value="Flagellin_arc-type"/>
</dbReference>
<keyword evidence="3" id="KW-0282">Flagellum</keyword>
<gene>
    <name evidence="3" type="ORF">OB914_03685</name>
    <name evidence="2" type="ORF">OB916_03610</name>
</gene>
<keyword evidence="1" id="KW-0472">Membrane</keyword>
<dbReference type="GO" id="GO:0097588">
    <property type="term" value="P:archaeal or bacterial-type flagellum-dependent cell motility"/>
    <property type="evidence" value="ECO:0007669"/>
    <property type="project" value="InterPro"/>
</dbReference>
<accession>A0AAE3LGU3</accession>
<keyword evidence="1" id="KW-0812">Transmembrane</keyword>
<keyword evidence="3" id="KW-0966">Cell projection</keyword>
<keyword evidence="3" id="KW-0969">Cilium</keyword>
<reference evidence="3" key="1">
    <citation type="submission" date="2023-02" db="EMBL/GenBank/DDBJ databases">
        <title>Enrichment on poylsaccharides allowed isolation of novel metabolic and taxonomic groups of Haloarchaea.</title>
        <authorList>
            <person name="Sorokin D.Y."/>
            <person name="Elcheninov A.G."/>
            <person name="Khizhniak T.V."/>
            <person name="Kolganova T.V."/>
            <person name="Kublanov I.V."/>
        </authorList>
    </citation>
    <scope>NUCLEOTIDE SEQUENCE</scope>
    <source>
        <strain evidence="2 4">HArc-curdl5-1</strain>
        <strain evidence="3">HArc-curdl7</strain>
    </source>
</reference>
<keyword evidence="1" id="KW-1133">Transmembrane helix</keyword>
<dbReference type="AlphaFoldDB" id="A0AAE3LGU3"/>
<organism evidence="3 5">
    <name type="scientific">Halapricum hydrolyticum</name>
    <dbReference type="NCBI Taxonomy" id="2979991"/>
    <lineage>
        <taxon>Archaea</taxon>
        <taxon>Methanobacteriati</taxon>
        <taxon>Methanobacteriota</taxon>
        <taxon>Stenosarchaea group</taxon>
        <taxon>Halobacteria</taxon>
        <taxon>Halobacteriales</taxon>
        <taxon>Haloarculaceae</taxon>
        <taxon>Halapricum</taxon>
    </lineage>
</organism>
<dbReference type="Proteomes" id="UP001209746">
    <property type="component" value="Unassembled WGS sequence"/>
</dbReference>
<evidence type="ECO:0000313" key="2">
    <source>
        <dbReference type="EMBL" id="MCU4717147.1"/>
    </source>
</evidence>
<feature type="transmembrane region" description="Helical" evidence="1">
    <location>
        <begin position="6"/>
        <end position="26"/>
    </location>
</feature>
<dbReference type="PANTHER" id="PTHR42200">
    <property type="entry name" value="ARCHAEAL FLAGELLA-RELATED PROTEIN F-RELATED"/>
    <property type="match status" value="1"/>
</dbReference>
<proteinExistence type="predicted"/>
<dbReference type="EMBL" id="JAOPKC010000002">
    <property type="protein sequence ID" value="MCU4717147.1"/>
    <property type="molecule type" value="Genomic_DNA"/>
</dbReference>
<dbReference type="Proteomes" id="UP001208186">
    <property type="component" value="Unassembled WGS sequence"/>
</dbReference>
<evidence type="ECO:0000313" key="5">
    <source>
        <dbReference type="Proteomes" id="UP001209746"/>
    </source>
</evidence>
<dbReference type="Pfam" id="PF01917">
    <property type="entry name" value="Flagellin_arch-type"/>
    <property type="match status" value="1"/>
</dbReference>
<sequence length="144" mass="15449">MGFSVSGSAAIVFVGLFIAFGTFYTASTNTVEEMTDANDDWQDRQLAQQNTEIEIVAAVYDNETERLVVEVNNTGATVLSVNDTDLLVDNEYRTASRDVDGDAGTDIWAPGQRLTYSVSAASQPDRVKVATETGVAATEVVTRG</sequence>
<evidence type="ECO:0000256" key="1">
    <source>
        <dbReference type="SAM" id="Phobius"/>
    </source>
</evidence>
<dbReference type="RefSeq" id="WP_315907914.1">
    <property type="nucleotide sequence ID" value="NZ_JAOPKC010000002.1"/>
</dbReference>
<evidence type="ECO:0000313" key="3">
    <source>
        <dbReference type="EMBL" id="MCU4726074.1"/>
    </source>
</evidence>
<evidence type="ECO:0000313" key="4">
    <source>
        <dbReference type="Proteomes" id="UP001208186"/>
    </source>
</evidence>
<dbReference type="GO" id="GO:0005198">
    <property type="term" value="F:structural molecule activity"/>
    <property type="evidence" value="ECO:0007669"/>
    <property type="project" value="InterPro"/>
</dbReference>
<dbReference type="EMBL" id="JAOPKD010000002">
    <property type="protein sequence ID" value="MCU4726074.1"/>
    <property type="molecule type" value="Genomic_DNA"/>
</dbReference>
<name>A0AAE3LGU3_9EURY</name>
<protein>
    <submittedName>
        <fullName evidence="3">Flagellin</fullName>
    </submittedName>
</protein>